<evidence type="ECO:0000313" key="1">
    <source>
        <dbReference type="EMBL" id="MBB6503231.1"/>
    </source>
</evidence>
<reference evidence="1 2" key="1">
    <citation type="submission" date="2020-08" db="EMBL/GenBank/DDBJ databases">
        <title>The Agave Microbiome: Exploring the role of microbial communities in plant adaptations to desert environments.</title>
        <authorList>
            <person name="Partida-Martinez L.P."/>
        </authorList>
    </citation>
    <scope>NUCLEOTIDE SEQUENCE [LARGE SCALE GENOMIC DNA]</scope>
    <source>
        <strain evidence="1 2">AS3.13</strain>
    </source>
</reference>
<dbReference type="RefSeq" id="WP_184503776.1">
    <property type="nucleotide sequence ID" value="NZ_JACHBT010000001.1"/>
</dbReference>
<dbReference type="EMBL" id="JACHBT010000001">
    <property type="protein sequence ID" value="MBB6503231.1"/>
    <property type="molecule type" value="Genomic_DNA"/>
</dbReference>
<reference evidence="1 2" key="2">
    <citation type="submission" date="2020-08" db="EMBL/GenBank/DDBJ databases">
        <authorList>
            <person name="Partida-Martinez L."/>
            <person name="Huntemann M."/>
            <person name="Clum A."/>
            <person name="Wang J."/>
            <person name="Palaniappan K."/>
            <person name="Ritter S."/>
            <person name="Chen I.-M."/>
            <person name="Stamatis D."/>
            <person name="Reddy T."/>
            <person name="O'Malley R."/>
            <person name="Daum C."/>
            <person name="Shapiro N."/>
            <person name="Ivanova N."/>
            <person name="Kyrpides N."/>
            <person name="Woyke T."/>
        </authorList>
    </citation>
    <scope>NUCLEOTIDE SEQUENCE [LARGE SCALE GENOMIC DNA]</scope>
    <source>
        <strain evidence="1 2">AS3.13</strain>
    </source>
</reference>
<comment type="caution">
    <text evidence="1">The sequence shown here is derived from an EMBL/GenBank/DDBJ whole genome shotgun (WGS) entry which is preliminary data.</text>
</comment>
<evidence type="ECO:0000313" key="2">
    <source>
        <dbReference type="Proteomes" id="UP000522313"/>
    </source>
</evidence>
<proteinExistence type="predicted"/>
<name>A0A7X0JB90_9SPHN</name>
<sequence>MAACRFALAGLAAGSCSGGPMVSLADGQITVSLNPSLSGNDLLVTVRNEHGSSSGKILLINDHIRSNIYQTPNNQLVVIEQGGGDAFFVLPKNEKPRYLPEKETAERETDSDRWQYLGVVKGDVFHTDIPECIALLGEGSSPYRRQYQKRDFC</sequence>
<dbReference type="Proteomes" id="UP000522313">
    <property type="component" value="Unassembled WGS sequence"/>
</dbReference>
<organism evidence="1 2">
    <name type="scientific">Sphingomonas endophytica</name>
    <dbReference type="NCBI Taxonomy" id="869719"/>
    <lineage>
        <taxon>Bacteria</taxon>
        <taxon>Pseudomonadati</taxon>
        <taxon>Pseudomonadota</taxon>
        <taxon>Alphaproteobacteria</taxon>
        <taxon>Sphingomonadales</taxon>
        <taxon>Sphingomonadaceae</taxon>
        <taxon>Sphingomonas</taxon>
    </lineage>
</organism>
<accession>A0A7X0JB90</accession>
<dbReference type="PROSITE" id="PS51257">
    <property type="entry name" value="PROKAR_LIPOPROTEIN"/>
    <property type="match status" value="1"/>
</dbReference>
<gene>
    <name evidence="1" type="ORF">F4693_000180</name>
</gene>
<evidence type="ECO:0008006" key="3">
    <source>
        <dbReference type="Google" id="ProtNLM"/>
    </source>
</evidence>
<dbReference type="AlphaFoldDB" id="A0A7X0JB90"/>
<protein>
    <recommendedName>
        <fullName evidence="3">Lipoprotein</fullName>
    </recommendedName>
</protein>